<dbReference type="PROSITE" id="PS50995">
    <property type="entry name" value="HTH_MARR_2"/>
    <property type="match status" value="1"/>
</dbReference>
<dbReference type="PANTHER" id="PTHR33164">
    <property type="entry name" value="TRANSCRIPTIONAL REGULATOR, MARR FAMILY"/>
    <property type="match status" value="1"/>
</dbReference>
<dbReference type="InterPro" id="IPR036390">
    <property type="entry name" value="WH_DNA-bd_sf"/>
</dbReference>
<evidence type="ECO:0000256" key="1">
    <source>
        <dbReference type="ARBA" id="ARBA00023015"/>
    </source>
</evidence>
<evidence type="ECO:0000256" key="2">
    <source>
        <dbReference type="ARBA" id="ARBA00023125"/>
    </source>
</evidence>
<dbReference type="SUPFAM" id="SSF46785">
    <property type="entry name" value="Winged helix' DNA-binding domain"/>
    <property type="match status" value="1"/>
</dbReference>
<name>A0ABQ0U3M1_9GAMM</name>
<keyword evidence="1" id="KW-0805">Transcription regulation</keyword>
<protein>
    <recommendedName>
        <fullName evidence="4">HTH marR-type domain-containing protein</fullName>
    </recommendedName>
</protein>
<dbReference type="Proteomes" id="UP000321121">
    <property type="component" value="Unassembled WGS sequence"/>
</dbReference>
<dbReference type="Pfam" id="PF12802">
    <property type="entry name" value="MarR_2"/>
    <property type="match status" value="1"/>
</dbReference>
<dbReference type="InterPro" id="IPR036388">
    <property type="entry name" value="WH-like_DNA-bd_sf"/>
</dbReference>
<evidence type="ECO:0000259" key="4">
    <source>
        <dbReference type="PROSITE" id="PS50995"/>
    </source>
</evidence>
<gene>
    <name evidence="5" type="ORF">HHA04nite_15510</name>
</gene>
<dbReference type="PANTHER" id="PTHR33164:SF64">
    <property type="entry name" value="TRANSCRIPTIONAL REGULATOR SLYA"/>
    <property type="match status" value="1"/>
</dbReference>
<dbReference type="Gene3D" id="1.10.10.10">
    <property type="entry name" value="Winged helix-like DNA-binding domain superfamily/Winged helix DNA-binding domain"/>
    <property type="match status" value="1"/>
</dbReference>
<dbReference type="InterPro" id="IPR000835">
    <property type="entry name" value="HTH_MarR-typ"/>
</dbReference>
<keyword evidence="6" id="KW-1185">Reference proteome</keyword>
<evidence type="ECO:0000313" key="5">
    <source>
        <dbReference type="EMBL" id="GEK73007.1"/>
    </source>
</evidence>
<evidence type="ECO:0000256" key="3">
    <source>
        <dbReference type="ARBA" id="ARBA00023163"/>
    </source>
</evidence>
<dbReference type="PRINTS" id="PR00598">
    <property type="entry name" value="HTHMARR"/>
</dbReference>
<proteinExistence type="predicted"/>
<dbReference type="RefSeq" id="WP_035593967.1">
    <property type="nucleotide sequence ID" value="NZ_BJUS01000014.1"/>
</dbReference>
<comment type="caution">
    <text evidence="5">The sequence shown here is derived from an EMBL/GenBank/DDBJ whole genome shotgun (WGS) entry which is preliminary data.</text>
</comment>
<evidence type="ECO:0000313" key="6">
    <source>
        <dbReference type="Proteomes" id="UP000321121"/>
    </source>
</evidence>
<reference evidence="5 6" key="1">
    <citation type="submission" date="2019-07" db="EMBL/GenBank/DDBJ databases">
        <title>Whole genome shotgun sequence of Halomonas halophila NBRC 102604.</title>
        <authorList>
            <person name="Hosoyama A."/>
            <person name="Uohara A."/>
            <person name="Ohji S."/>
            <person name="Ichikawa N."/>
        </authorList>
    </citation>
    <scope>NUCLEOTIDE SEQUENCE [LARGE SCALE GENOMIC DNA]</scope>
    <source>
        <strain evidence="5 6">NBRC 102604</strain>
    </source>
</reference>
<sequence length="156" mass="17274">MTSSNARERFGIRLSTVSRRWRRALDHHMALVGHTDTSWAPLVHLGAGGDGLSQKALAKRVGMEGSSLVRHLDRLEAKGQVQRVNDEQDRRTKRVFLTPAGRDAVDALQEELLGVERDLLSDLSDAQLEALLEALDLIDRRLQKEPGALEEPPAPA</sequence>
<keyword evidence="3" id="KW-0804">Transcription</keyword>
<accession>A0ABQ0U3M1</accession>
<keyword evidence="2" id="KW-0238">DNA-binding</keyword>
<feature type="domain" description="HTH marR-type" evidence="4">
    <location>
        <begin position="7"/>
        <end position="140"/>
    </location>
</feature>
<dbReference type="InterPro" id="IPR039422">
    <property type="entry name" value="MarR/SlyA-like"/>
</dbReference>
<organism evidence="5 6">
    <name type="scientific">Halomonas halophila</name>
    <dbReference type="NCBI Taxonomy" id="29573"/>
    <lineage>
        <taxon>Bacteria</taxon>
        <taxon>Pseudomonadati</taxon>
        <taxon>Pseudomonadota</taxon>
        <taxon>Gammaproteobacteria</taxon>
        <taxon>Oceanospirillales</taxon>
        <taxon>Halomonadaceae</taxon>
        <taxon>Halomonas</taxon>
    </lineage>
</organism>
<dbReference type="SMART" id="SM00347">
    <property type="entry name" value="HTH_MARR"/>
    <property type="match status" value="1"/>
</dbReference>
<dbReference type="EMBL" id="BJUS01000014">
    <property type="protein sequence ID" value="GEK73007.1"/>
    <property type="molecule type" value="Genomic_DNA"/>
</dbReference>